<dbReference type="PROSITE" id="PS50222">
    <property type="entry name" value="EF_HAND_2"/>
    <property type="match status" value="1"/>
</dbReference>
<dbReference type="EMBL" id="NBCO01000040">
    <property type="protein sequence ID" value="ORC84895.1"/>
    <property type="molecule type" value="Genomic_DNA"/>
</dbReference>
<reference evidence="8 9" key="1">
    <citation type="submission" date="2017-03" db="EMBL/GenBank/DDBJ databases">
        <title>An alternative strategy for trypanosome survival in the mammalian bloodstream revealed through genome and transcriptome analysis of the ubiquitous bovine parasite Trypanosoma (Megatrypanum) theileri.</title>
        <authorList>
            <person name="Kelly S."/>
            <person name="Ivens A."/>
            <person name="Mott A."/>
            <person name="O'Neill E."/>
            <person name="Emms D."/>
            <person name="Macleod O."/>
            <person name="Voorheis P."/>
            <person name="Matthews J."/>
            <person name="Matthews K."/>
            <person name="Carrington M."/>
        </authorList>
    </citation>
    <scope>NUCLEOTIDE SEQUENCE [LARGE SCALE GENOMIC DNA]</scope>
    <source>
        <strain evidence="8">Edinburgh</strain>
    </source>
</reference>
<dbReference type="PANTHER" id="PTHR46212">
    <property type="entry name" value="PEFLIN"/>
    <property type="match status" value="1"/>
</dbReference>
<dbReference type="InterPro" id="IPR002048">
    <property type="entry name" value="EF_hand_dom"/>
</dbReference>
<dbReference type="AlphaFoldDB" id="A0A1X0NJH7"/>
<evidence type="ECO:0000256" key="2">
    <source>
        <dbReference type="ARBA" id="ARBA00022490"/>
    </source>
</evidence>
<keyword evidence="9" id="KW-1185">Reference proteome</keyword>
<keyword evidence="4" id="KW-0677">Repeat</keyword>
<evidence type="ECO:0000256" key="4">
    <source>
        <dbReference type="ARBA" id="ARBA00022737"/>
    </source>
</evidence>
<accession>A0A1X0NJH7</accession>
<dbReference type="RefSeq" id="XP_028878961.1">
    <property type="nucleotide sequence ID" value="XM_029029777.1"/>
</dbReference>
<feature type="compositionally biased region" description="Pro residues" evidence="6">
    <location>
        <begin position="12"/>
        <end position="33"/>
    </location>
</feature>
<dbReference type="GO" id="GO:0048306">
    <property type="term" value="F:calcium-dependent protein binding"/>
    <property type="evidence" value="ECO:0007669"/>
    <property type="project" value="UniProtKB-ARBA"/>
</dbReference>
<feature type="domain" description="EF-hand" evidence="7">
    <location>
        <begin position="145"/>
        <end position="180"/>
    </location>
</feature>
<dbReference type="GeneID" id="39989557"/>
<comment type="caution">
    <text evidence="8">The sequence shown here is derived from an EMBL/GenBank/DDBJ whole genome shotgun (WGS) entry which is preliminary data.</text>
</comment>
<evidence type="ECO:0000313" key="9">
    <source>
        <dbReference type="Proteomes" id="UP000192257"/>
    </source>
</evidence>
<dbReference type="GO" id="GO:0005509">
    <property type="term" value="F:calcium ion binding"/>
    <property type="evidence" value="ECO:0007669"/>
    <property type="project" value="InterPro"/>
</dbReference>
<dbReference type="InterPro" id="IPR011992">
    <property type="entry name" value="EF-hand-dom_pair"/>
</dbReference>
<dbReference type="Pfam" id="PF13499">
    <property type="entry name" value="EF-hand_7"/>
    <property type="match status" value="1"/>
</dbReference>
<evidence type="ECO:0000313" key="8">
    <source>
        <dbReference type="EMBL" id="ORC84895.1"/>
    </source>
</evidence>
<gene>
    <name evidence="8" type="ORF">TM35_000401620</name>
</gene>
<dbReference type="OrthoDB" id="186625at2759"/>
<evidence type="ECO:0000256" key="3">
    <source>
        <dbReference type="ARBA" id="ARBA00022723"/>
    </source>
</evidence>
<dbReference type="PROSITE" id="PS00018">
    <property type="entry name" value="EF_HAND_1"/>
    <property type="match status" value="1"/>
</dbReference>
<dbReference type="PANTHER" id="PTHR46212:SF3">
    <property type="entry name" value="GH27120P"/>
    <property type="match status" value="1"/>
</dbReference>
<evidence type="ECO:0000259" key="7">
    <source>
        <dbReference type="PROSITE" id="PS50222"/>
    </source>
</evidence>
<dbReference type="InterPro" id="IPR018247">
    <property type="entry name" value="EF_Hand_1_Ca_BS"/>
</dbReference>
<keyword evidence="5" id="KW-0106">Calcium</keyword>
<comment type="subcellular location">
    <subcellularLocation>
        <location evidence="1">Cytoplasm</location>
    </subcellularLocation>
</comment>
<dbReference type="SUPFAM" id="SSF47473">
    <property type="entry name" value="EF-hand"/>
    <property type="match status" value="1"/>
</dbReference>
<dbReference type="GO" id="GO:0005737">
    <property type="term" value="C:cytoplasm"/>
    <property type="evidence" value="ECO:0007669"/>
    <property type="project" value="UniProtKB-SubCell"/>
</dbReference>
<evidence type="ECO:0000256" key="1">
    <source>
        <dbReference type="ARBA" id="ARBA00004496"/>
    </source>
</evidence>
<feature type="region of interest" description="Disordered" evidence="6">
    <location>
        <begin position="1"/>
        <end position="59"/>
    </location>
</feature>
<organism evidence="8 9">
    <name type="scientific">Trypanosoma theileri</name>
    <dbReference type="NCBI Taxonomy" id="67003"/>
    <lineage>
        <taxon>Eukaryota</taxon>
        <taxon>Discoba</taxon>
        <taxon>Euglenozoa</taxon>
        <taxon>Kinetoplastea</taxon>
        <taxon>Metakinetoplastina</taxon>
        <taxon>Trypanosomatida</taxon>
        <taxon>Trypanosomatidae</taxon>
        <taxon>Trypanosoma</taxon>
    </lineage>
</organism>
<dbReference type="InterPro" id="IPR051426">
    <property type="entry name" value="Peflin/Sorcin_CaBP"/>
</dbReference>
<evidence type="ECO:0000256" key="5">
    <source>
        <dbReference type="ARBA" id="ARBA00022837"/>
    </source>
</evidence>
<evidence type="ECO:0000256" key="6">
    <source>
        <dbReference type="SAM" id="MobiDB-lite"/>
    </source>
</evidence>
<proteinExistence type="predicted"/>
<protein>
    <submittedName>
        <fullName evidence="8">Programmed cell death 6 protein-like protein</fullName>
    </submittedName>
</protein>
<feature type="compositionally biased region" description="Low complexity" evidence="6">
    <location>
        <begin position="34"/>
        <end position="59"/>
    </location>
</feature>
<dbReference type="Proteomes" id="UP000192257">
    <property type="component" value="Unassembled WGS sequence"/>
</dbReference>
<dbReference type="VEuPathDB" id="TriTrypDB:TM35_000401620"/>
<keyword evidence="2" id="KW-0963">Cytoplasm</keyword>
<keyword evidence="3" id="KW-0479">Metal-binding</keyword>
<name>A0A1X0NJH7_9TRYP</name>
<dbReference type="STRING" id="67003.A0A1X0NJH7"/>
<dbReference type="SMART" id="SM00054">
    <property type="entry name" value="EFh"/>
    <property type="match status" value="3"/>
</dbReference>
<sequence>MTYAPPYSSWYPQPPLPPPQPLQPPLQPLPPQTQTPILYPQIPTTTTTTPQPQIPTQTLYQQPPLPLQPSQQHPLTSTTVEPETIRQFQAVDRLNRGKIGVPELNTALSASGMRFSYATTERLLRMYDVDYDGEIFVNEFQMVLEYIRYMGAAFRRRDTSGDGRLSGDEVRVALKESGYHLNDSTFQVMMRKFDRSKRGSLGFDDYIEISIFLSNVSNAFNENVRTDGNVIFDFDKFIVVSVSLL</sequence>
<dbReference type="Gene3D" id="1.10.238.10">
    <property type="entry name" value="EF-hand"/>
    <property type="match status" value="1"/>
</dbReference>